<comment type="subcellular location">
    <subcellularLocation>
        <location evidence="1">Membrane</location>
        <topology evidence="1">Multi-pass membrane protein</topology>
    </subcellularLocation>
</comment>
<evidence type="ECO:0000259" key="5">
    <source>
        <dbReference type="Pfam" id="PF00005"/>
    </source>
</evidence>
<dbReference type="AlphaFoldDB" id="A0A3M6U619"/>
<feature type="non-terminal residue" evidence="6">
    <location>
        <position position="74"/>
    </location>
</feature>
<dbReference type="GO" id="GO:0042626">
    <property type="term" value="F:ATPase-coupled transmembrane transporter activity"/>
    <property type="evidence" value="ECO:0007669"/>
    <property type="project" value="TreeGrafter"/>
</dbReference>
<dbReference type="GO" id="GO:0005524">
    <property type="term" value="F:ATP binding"/>
    <property type="evidence" value="ECO:0007669"/>
    <property type="project" value="UniProtKB-KW"/>
</dbReference>
<protein>
    <recommendedName>
        <fullName evidence="5">ABC transporter domain-containing protein</fullName>
    </recommendedName>
</protein>
<accession>A0A3M6U619</accession>
<reference evidence="6 7" key="1">
    <citation type="journal article" date="2018" name="Sci. Rep.">
        <title>Comparative analysis of the Pocillopora damicornis genome highlights role of immune system in coral evolution.</title>
        <authorList>
            <person name="Cunning R."/>
            <person name="Bay R.A."/>
            <person name="Gillette P."/>
            <person name="Baker A.C."/>
            <person name="Traylor-Knowles N."/>
        </authorList>
    </citation>
    <scope>NUCLEOTIDE SEQUENCE [LARGE SCALE GENOMIC DNA]</scope>
    <source>
        <strain evidence="6">RSMAS</strain>
        <tissue evidence="6">Whole animal</tissue>
    </source>
</reference>
<name>A0A3M6U619_POCDA</name>
<evidence type="ECO:0000256" key="3">
    <source>
        <dbReference type="ARBA" id="ARBA00022741"/>
    </source>
</evidence>
<gene>
    <name evidence="6" type="ORF">pdam_00008261</name>
</gene>
<dbReference type="GO" id="GO:0016887">
    <property type="term" value="F:ATP hydrolysis activity"/>
    <property type="evidence" value="ECO:0007669"/>
    <property type="project" value="InterPro"/>
</dbReference>
<evidence type="ECO:0000313" key="6">
    <source>
        <dbReference type="EMBL" id="RMX48984.1"/>
    </source>
</evidence>
<dbReference type="STRING" id="46731.A0A3M6U619"/>
<feature type="domain" description="ABC transporter" evidence="5">
    <location>
        <begin position="40"/>
        <end position="73"/>
    </location>
</feature>
<dbReference type="GO" id="GO:0016020">
    <property type="term" value="C:membrane"/>
    <property type="evidence" value="ECO:0007669"/>
    <property type="project" value="UniProtKB-SubCell"/>
</dbReference>
<proteinExistence type="inferred from homology"/>
<dbReference type="Proteomes" id="UP000275408">
    <property type="component" value="Unassembled WGS sequence"/>
</dbReference>
<feature type="non-terminal residue" evidence="6">
    <location>
        <position position="1"/>
    </location>
</feature>
<organism evidence="6 7">
    <name type="scientific">Pocillopora damicornis</name>
    <name type="common">Cauliflower coral</name>
    <name type="synonym">Millepora damicornis</name>
    <dbReference type="NCBI Taxonomy" id="46731"/>
    <lineage>
        <taxon>Eukaryota</taxon>
        <taxon>Metazoa</taxon>
        <taxon>Cnidaria</taxon>
        <taxon>Anthozoa</taxon>
        <taxon>Hexacorallia</taxon>
        <taxon>Scleractinia</taxon>
        <taxon>Astrocoeniina</taxon>
        <taxon>Pocilloporidae</taxon>
        <taxon>Pocillopora</taxon>
    </lineage>
</organism>
<evidence type="ECO:0000256" key="2">
    <source>
        <dbReference type="ARBA" id="ARBA00009726"/>
    </source>
</evidence>
<dbReference type="InterPro" id="IPR027417">
    <property type="entry name" value="P-loop_NTPase"/>
</dbReference>
<comment type="caution">
    <text evidence="6">The sequence shown here is derived from an EMBL/GenBank/DDBJ whole genome shotgun (WGS) entry which is preliminary data.</text>
</comment>
<evidence type="ECO:0000313" key="7">
    <source>
        <dbReference type="Proteomes" id="UP000275408"/>
    </source>
</evidence>
<dbReference type="SUPFAM" id="SSF52540">
    <property type="entry name" value="P-loop containing nucleoside triphosphate hydrolases"/>
    <property type="match status" value="1"/>
</dbReference>
<dbReference type="PANTHER" id="PTHR24223">
    <property type="entry name" value="ATP-BINDING CASSETTE SUB-FAMILY C"/>
    <property type="match status" value="1"/>
</dbReference>
<dbReference type="InterPro" id="IPR050173">
    <property type="entry name" value="ABC_transporter_C-like"/>
</dbReference>
<evidence type="ECO:0000256" key="4">
    <source>
        <dbReference type="ARBA" id="ARBA00022840"/>
    </source>
</evidence>
<dbReference type="Pfam" id="PF00005">
    <property type="entry name" value="ABC_tran"/>
    <property type="match status" value="1"/>
</dbReference>
<dbReference type="Gene3D" id="3.40.50.300">
    <property type="entry name" value="P-loop containing nucleotide triphosphate hydrolases"/>
    <property type="match status" value="2"/>
</dbReference>
<keyword evidence="3" id="KW-0547">Nucleotide-binding</keyword>
<evidence type="ECO:0000256" key="1">
    <source>
        <dbReference type="ARBA" id="ARBA00004141"/>
    </source>
</evidence>
<dbReference type="PANTHER" id="PTHR24223:SF456">
    <property type="entry name" value="MULTIDRUG RESISTANCE-ASSOCIATED PROTEIN LETHAL(2)03659"/>
    <property type="match status" value="1"/>
</dbReference>
<keyword evidence="7" id="KW-1185">Reference proteome</keyword>
<keyword evidence="4" id="KW-0067">ATP-binding</keyword>
<sequence>EVGSGKSTLLQAVLGELPLHEGIISYQGKIAYAPQVPWIGERGATLSGGQKARVGLARAVYSDADIYLLDDPLS</sequence>
<comment type="similarity">
    <text evidence="2">Belongs to the ABC transporter superfamily. ABCC family. Conjugate transporter (TC 3.A.1.208) subfamily.</text>
</comment>
<dbReference type="EMBL" id="RCHS01002221">
    <property type="protein sequence ID" value="RMX48984.1"/>
    <property type="molecule type" value="Genomic_DNA"/>
</dbReference>
<dbReference type="InterPro" id="IPR003439">
    <property type="entry name" value="ABC_transporter-like_ATP-bd"/>
</dbReference>